<feature type="compositionally biased region" description="Acidic residues" evidence="1">
    <location>
        <begin position="1099"/>
        <end position="1124"/>
    </location>
</feature>
<accession>A0A8J4UP35</accession>
<evidence type="ECO:0000256" key="1">
    <source>
        <dbReference type="SAM" id="MobiDB-lite"/>
    </source>
</evidence>
<dbReference type="EMBL" id="AJWJ01000882">
    <property type="protein sequence ID" value="KAF2068671.1"/>
    <property type="molecule type" value="Genomic_DNA"/>
</dbReference>
<feature type="region of interest" description="Disordered" evidence="1">
    <location>
        <begin position="1088"/>
        <end position="1176"/>
    </location>
</feature>
<proteinExistence type="predicted"/>
<organism evidence="2 3">
    <name type="scientific">Polysphondylium violaceum</name>
    <dbReference type="NCBI Taxonomy" id="133409"/>
    <lineage>
        <taxon>Eukaryota</taxon>
        <taxon>Amoebozoa</taxon>
        <taxon>Evosea</taxon>
        <taxon>Eumycetozoa</taxon>
        <taxon>Dictyostelia</taxon>
        <taxon>Dictyosteliales</taxon>
        <taxon>Dictyosteliaceae</taxon>
        <taxon>Polysphondylium</taxon>
    </lineage>
</organism>
<protein>
    <submittedName>
        <fullName evidence="2">Uncharacterized protein</fullName>
    </submittedName>
</protein>
<dbReference type="Proteomes" id="UP000695562">
    <property type="component" value="Unassembled WGS sequence"/>
</dbReference>
<comment type="caution">
    <text evidence="2">The sequence shown here is derived from an EMBL/GenBank/DDBJ whole genome shotgun (WGS) entry which is preliminary data.</text>
</comment>
<feature type="non-terminal residue" evidence="2">
    <location>
        <position position="1"/>
    </location>
</feature>
<feature type="compositionally biased region" description="Acidic residues" evidence="1">
    <location>
        <begin position="1144"/>
        <end position="1176"/>
    </location>
</feature>
<keyword evidence="3" id="KW-1185">Reference proteome</keyword>
<reference evidence="2" key="1">
    <citation type="submission" date="2020-01" db="EMBL/GenBank/DDBJ databases">
        <title>Development of genomics and gene disruption for Polysphondylium violaceum indicates a role for the polyketide synthase stlB in stalk morphogenesis.</title>
        <authorList>
            <person name="Narita B."/>
            <person name="Kawabe Y."/>
            <person name="Kin K."/>
            <person name="Saito T."/>
            <person name="Gibbs R."/>
            <person name="Kuspa A."/>
            <person name="Muzny D."/>
            <person name="Queller D."/>
            <person name="Richards S."/>
            <person name="Strassman J."/>
            <person name="Sucgang R."/>
            <person name="Worley K."/>
            <person name="Schaap P."/>
        </authorList>
    </citation>
    <scope>NUCLEOTIDE SEQUENCE</scope>
    <source>
        <strain evidence="2">QSvi11</strain>
    </source>
</reference>
<name>A0A8J4UP35_9MYCE</name>
<evidence type="ECO:0000313" key="2">
    <source>
        <dbReference type="EMBL" id="KAF2068671.1"/>
    </source>
</evidence>
<sequence length="1337" mass="156836">LKGKDNSRIDPVLNILKQFSLISIDGEVSVNQNYNISIHRVVQRSIIVLLKNNNVSINLIYDNLSHINNQISTYFYSNNTNINIRNSNSNSILFLDIYSNLNNISIHLTNIQTTIQKMDHLPHKQFLELTNKLLLTQIIMQCNHLSYLILNSKVNRQVLEALFLESNIDKNNISELVDSTFQFLNQNQQLTQGIDIKVALNIFSKFISGKGINKERCNIILMFIFISLGKIGHFLDKDIQFFKKISTKRISIINGLLSRLPGQVLNFSQLQNMFINRIASDNEYSNLIDNIVHLNDKVKGLGRSSTEIISNSFKSRSIDPTIIHFTTNLANENTSDNQVSKIFDILMKYKFTFSNDQTKIIVNYIDELFEFRSLKYCVNKLLEVFSNIKDFEKFNHDQIQNLFRYIKLLINEKFNYHHISSIISTMSEQTTKYKLPNDQFINIINYTIQLINEKMNCDHISLIISILSEQISKFNNDQIQSIINHTKQLINENTNDDHLYKIISTLSHQITIFNGQIIINYTKQLFNENMNHMSPVLSILSKLIPKFKFNNDLIQTLVNYTKQFINEHKDGFDRAEIISALSQQITKYKFNNEQIQTIINYTKQLINEKMIGYHISVILSTISEQITKYQLNNGQIQTIINYTKQFTNENMFYDDICRILSIVSQIISKNQLNDETRNYPKIPGVLDQTRSGFHLAKQLINEEISERITEYIYNQNMGGNKSETISTLPNQKTKDQIIDDQVYFNQLYNENIENDIISRQSRILDKLFYKIRDMKGDISEIILALIPKTQITKYKFKNDQIQTIINYTKQLIHPNMNYFHIESIISTLSYLSHDQIQILINYSKQFIKKEMNGHEISSIISTLSKQITEYKLNNDQIQAIINYTKEMNGYEISSIISTLSKQITEYKLNNGQIQAIINYTKQLINQKMNGYHISKIILTLSEGLHNDQIQNIINYTKQLIDEKTNDPSNFKECFKNNIILKTCSHLGFRYSFSKILHLYSNNPLAFEQSYICILSLYQRVKSNQFLNFLDIVIACNSEERNYILAKFISEYQDEINAQTINLTQDKIISLKEKDNCCLKNRHNSLDENDTHKYDTTLSDTDEYNTDDTNENDTDENYTDDTDEYNTDKYDTDKYYSNGYYTYETDTDEYDTDEYDTDDTDETDTDEYDTDEYDTDENDTDTQALFMKLNDVKEHIQDYDFKILCRQLSFHPNLFKESIIKSFIKIKNSLGPDVEQHDFQYLIFQSLYPYDDDQLELVCDIIEKTREHKQEYFCCNLHIANNIQRLYYYNYKFTIGNNNFLQVFYSQLKDIDNKSNLECMKTVLLNTLNPKIRFNANI</sequence>
<gene>
    <name evidence="2" type="ORF">CYY_010004</name>
</gene>
<evidence type="ECO:0000313" key="3">
    <source>
        <dbReference type="Proteomes" id="UP000695562"/>
    </source>
</evidence>